<name>A0A934VX50_9RHOB</name>
<dbReference type="GO" id="GO:0019619">
    <property type="term" value="P:3,4-dihydroxybenzoate catabolic process"/>
    <property type="evidence" value="ECO:0007669"/>
    <property type="project" value="InterPro"/>
</dbReference>
<dbReference type="GO" id="GO:0005829">
    <property type="term" value="C:cytosol"/>
    <property type="evidence" value="ECO:0007669"/>
    <property type="project" value="TreeGrafter"/>
</dbReference>
<evidence type="ECO:0000256" key="4">
    <source>
        <dbReference type="ARBA" id="ARBA00023163"/>
    </source>
</evidence>
<reference evidence="6" key="1">
    <citation type="submission" date="2021-01" db="EMBL/GenBank/DDBJ databases">
        <title>Paracoccus amoyensis sp. nov., isolated from the surface seawater along the coast of Xiamen Island, China.</title>
        <authorList>
            <person name="Lyu L."/>
        </authorList>
    </citation>
    <scope>NUCLEOTIDE SEQUENCE</scope>
    <source>
        <strain evidence="6">MJ17</strain>
    </source>
</reference>
<sequence length="305" mass="33881">MRIINPRIKLRHLVSFWEVARLRSVVNAADTMNISQPAVSKTIKELEEILGNDLFDRTRRRLTLTPFGEVFFRYTATSLSALRQGIDAAQGGEQRLLLKIGALPTVSALILPDAVRKLTEGGSGLRTRIITGPNDYLLSLLRTGDVDLVIGRMARPDDMLGLSFEHLYFERVVMAVRPGHPLLSVEEFHPGMVEPYQILMPTPDSVIRGLVEQMLLAQGVTELRDEIETVSNAFGRSYIRQTDAVWMISQGVVARDVEEGLIALLPIDMSDTIGPVGFTTRTDQVPEVTTSGFMQAVREVAALQR</sequence>
<dbReference type="PROSITE" id="PS50931">
    <property type="entry name" value="HTH_LYSR"/>
    <property type="match status" value="1"/>
</dbReference>
<dbReference type="SUPFAM" id="SSF53850">
    <property type="entry name" value="Periplasmic binding protein-like II"/>
    <property type="match status" value="1"/>
</dbReference>
<dbReference type="Gene3D" id="3.40.190.10">
    <property type="entry name" value="Periplasmic binding protein-like II"/>
    <property type="match status" value="2"/>
</dbReference>
<dbReference type="AlphaFoldDB" id="A0A934VX50"/>
<evidence type="ECO:0000256" key="1">
    <source>
        <dbReference type="ARBA" id="ARBA00009437"/>
    </source>
</evidence>
<evidence type="ECO:0000256" key="2">
    <source>
        <dbReference type="ARBA" id="ARBA00023015"/>
    </source>
</evidence>
<dbReference type="InterPro" id="IPR036388">
    <property type="entry name" value="WH-like_DNA-bd_sf"/>
</dbReference>
<dbReference type="InterPro" id="IPR036390">
    <property type="entry name" value="WH_DNA-bd_sf"/>
</dbReference>
<organism evidence="6 7">
    <name type="scientific">Paracoccus caeni</name>
    <dbReference type="NCBI Taxonomy" id="657651"/>
    <lineage>
        <taxon>Bacteria</taxon>
        <taxon>Pseudomonadati</taxon>
        <taxon>Pseudomonadota</taxon>
        <taxon>Alphaproteobacteria</taxon>
        <taxon>Rhodobacterales</taxon>
        <taxon>Paracoccaceae</taxon>
        <taxon>Paracoccus</taxon>
    </lineage>
</organism>
<dbReference type="InterPro" id="IPR050950">
    <property type="entry name" value="HTH-type_LysR_regulators"/>
</dbReference>
<dbReference type="InterPro" id="IPR000847">
    <property type="entry name" value="LysR_HTH_N"/>
</dbReference>
<dbReference type="FunFam" id="1.10.10.10:FF:000001">
    <property type="entry name" value="LysR family transcriptional regulator"/>
    <property type="match status" value="1"/>
</dbReference>
<dbReference type="InterPro" id="IPR005119">
    <property type="entry name" value="LysR_subst-bd"/>
</dbReference>
<accession>A0A934VX50</accession>
<feature type="domain" description="HTH lysR-type" evidence="5">
    <location>
        <begin position="8"/>
        <end position="65"/>
    </location>
</feature>
<dbReference type="RefSeq" id="WP_200683308.1">
    <property type="nucleotide sequence ID" value="NZ_JAEPRQ010000001.1"/>
</dbReference>
<keyword evidence="3" id="KW-0238">DNA-binding</keyword>
<comment type="similarity">
    <text evidence="1">Belongs to the LysR transcriptional regulatory family.</text>
</comment>
<dbReference type="Proteomes" id="UP000640485">
    <property type="component" value="Unassembled WGS sequence"/>
</dbReference>
<evidence type="ECO:0000313" key="7">
    <source>
        <dbReference type="Proteomes" id="UP000640485"/>
    </source>
</evidence>
<proteinExistence type="inferred from homology"/>
<evidence type="ECO:0000313" key="6">
    <source>
        <dbReference type="EMBL" id="MBK4214622.1"/>
    </source>
</evidence>
<keyword evidence="7" id="KW-1185">Reference proteome</keyword>
<keyword evidence="2" id="KW-0805">Transcription regulation</keyword>
<dbReference type="PANTHER" id="PTHR30419">
    <property type="entry name" value="HTH-TYPE TRANSCRIPTIONAL REGULATOR YBHD"/>
    <property type="match status" value="1"/>
</dbReference>
<gene>
    <name evidence="6" type="primary">pcaQ</name>
    <name evidence="6" type="ORF">JJJ17_01640</name>
</gene>
<protein>
    <submittedName>
        <fullName evidence="6">Pca operon transcription factor PcaQ</fullName>
    </submittedName>
</protein>
<evidence type="ECO:0000259" key="5">
    <source>
        <dbReference type="PROSITE" id="PS50931"/>
    </source>
</evidence>
<evidence type="ECO:0000256" key="3">
    <source>
        <dbReference type="ARBA" id="ARBA00023125"/>
    </source>
</evidence>
<keyword evidence="4" id="KW-0804">Transcription</keyword>
<dbReference type="PRINTS" id="PR00039">
    <property type="entry name" value="HTHLYSR"/>
</dbReference>
<dbReference type="Pfam" id="PF00126">
    <property type="entry name" value="HTH_1"/>
    <property type="match status" value="1"/>
</dbReference>
<dbReference type="Gene3D" id="1.10.10.10">
    <property type="entry name" value="Winged helix-like DNA-binding domain superfamily/Winged helix DNA-binding domain"/>
    <property type="match status" value="1"/>
</dbReference>
<dbReference type="Pfam" id="PF03466">
    <property type="entry name" value="LysR_substrate"/>
    <property type="match status" value="1"/>
</dbReference>
<dbReference type="InterPro" id="IPR012787">
    <property type="entry name" value="TF_PcaQ"/>
</dbReference>
<dbReference type="PANTHER" id="PTHR30419:SF8">
    <property type="entry name" value="NITROGEN ASSIMILATION TRANSCRIPTIONAL ACTIVATOR-RELATED"/>
    <property type="match status" value="1"/>
</dbReference>
<dbReference type="GO" id="GO:0003677">
    <property type="term" value="F:DNA binding"/>
    <property type="evidence" value="ECO:0007669"/>
    <property type="project" value="UniProtKB-KW"/>
</dbReference>
<dbReference type="EMBL" id="JAEPRQ010000001">
    <property type="protein sequence ID" value="MBK4214622.1"/>
    <property type="molecule type" value="Genomic_DNA"/>
</dbReference>
<dbReference type="GO" id="GO:0003700">
    <property type="term" value="F:DNA-binding transcription factor activity"/>
    <property type="evidence" value="ECO:0007669"/>
    <property type="project" value="InterPro"/>
</dbReference>
<comment type="caution">
    <text evidence="6">The sequence shown here is derived from an EMBL/GenBank/DDBJ whole genome shotgun (WGS) entry which is preliminary data.</text>
</comment>
<dbReference type="NCBIfam" id="TIGR02424">
    <property type="entry name" value="TF_pcaQ"/>
    <property type="match status" value="1"/>
</dbReference>
<dbReference type="GO" id="GO:0045893">
    <property type="term" value="P:positive regulation of DNA-templated transcription"/>
    <property type="evidence" value="ECO:0007669"/>
    <property type="project" value="InterPro"/>
</dbReference>
<dbReference type="SUPFAM" id="SSF46785">
    <property type="entry name" value="Winged helix' DNA-binding domain"/>
    <property type="match status" value="1"/>
</dbReference>